<evidence type="ECO:0008006" key="3">
    <source>
        <dbReference type="Google" id="ProtNLM"/>
    </source>
</evidence>
<evidence type="ECO:0000313" key="2">
    <source>
        <dbReference type="Proteomes" id="UP000286931"/>
    </source>
</evidence>
<organism evidence="1 2">
    <name type="scientific">Embleya hyalina</name>
    <dbReference type="NCBI Taxonomy" id="516124"/>
    <lineage>
        <taxon>Bacteria</taxon>
        <taxon>Bacillati</taxon>
        <taxon>Actinomycetota</taxon>
        <taxon>Actinomycetes</taxon>
        <taxon>Kitasatosporales</taxon>
        <taxon>Streptomycetaceae</taxon>
        <taxon>Embleya</taxon>
    </lineage>
</organism>
<reference evidence="1 2" key="1">
    <citation type="submission" date="2018-12" db="EMBL/GenBank/DDBJ databases">
        <title>Draft genome sequence of Embleya hyalina NBRC 13850T.</title>
        <authorList>
            <person name="Komaki H."/>
            <person name="Hosoyama A."/>
            <person name="Kimura A."/>
            <person name="Ichikawa N."/>
            <person name="Tamura T."/>
        </authorList>
    </citation>
    <scope>NUCLEOTIDE SEQUENCE [LARGE SCALE GENOMIC DNA]</scope>
    <source>
        <strain evidence="1 2">NBRC 13850</strain>
    </source>
</reference>
<accession>A0A401YR45</accession>
<name>A0A401YR45_9ACTN</name>
<comment type="caution">
    <text evidence="1">The sequence shown here is derived from an EMBL/GenBank/DDBJ whole genome shotgun (WGS) entry which is preliminary data.</text>
</comment>
<proteinExistence type="predicted"/>
<dbReference type="Proteomes" id="UP000286931">
    <property type="component" value="Unassembled WGS sequence"/>
</dbReference>
<gene>
    <name evidence="1" type="ORF">EHYA_04761</name>
</gene>
<dbReference type="RefSeq" id="WP_246126848.1">
    <property type="nucleotide sequence ID" value="NZ_BIFH01000022.1"/>
</dbReference>
<evidence type="ECO:0000313" key="1">
    <source>
        <dbReference type="EMBL" id="GCD97074.1"/>
    </source>
</evidence>
<protein>
    <recommendedName>
        <fullName evidence="3">Transposase</fullName>
    </recommendedName>
</protein>
<dbReference type="AlphaFoldDB" id="A0A401YR45"/>
<dbReference type="EMBL" id="BIFH01000022">
    <property type="protein sequence ID" value="GCD97074.1"/>
    <property type="molecule type" value="Genomic_DNA"/>
</dbReference>
<sequence length="219" mass="24125">MARRIAEDGHRLLEAVFAPAAPPWLREIPAVTVLRTVWVQQFTRTVGDGEQEVTWRGKDDLPPSRVLIASPRDPQAQYAKKRASAWVGYKVHLSESYDDPGRSRRPHLITHVVTTDATVNDAMVVKDVHDRLTGRNLLPPEHLLDAGYTSAELLPTAPSLRGVDVVGPVRSNNTRQSREADGFGRTAFTIDRQAEHAVCPTGAKSRYRTAGLDNPLPGA</sequence>
<keyword evidence="2" id="KW-1185">Reference proteome</keyword>